<organism evidence="1 2">
    <name type="scientific">Cystoisospora suis</name>
    <dbReference type="NCBI Taxonomy" id="483139"/>
    <lineage>
        <taxon>Eukaryota</taxon>
        <taxon>Sar</taxon>
        <taxon>Alveolata</taxon>
        <taxon>Apicomplexa</taxon>
        <taxon>Conoidasida</taxon>
        <taxon>Coccidia</taxon>
        <taxon>Eucoccidiorida</taxon>
        <taxon>Eimeriorina</taxon>
        <taxon>Sarcocystidae</taxon>
        <taxon>Cystoisospora</taxon>
    </lineage>
</organism>
<reference evidence="1 2" key="1">
    <citation type="journal article" date="2017" name="Int. J. Parasitol.">
        <title>The genome of the protozoan parasite Cystoisospora suis and a reverse vaccinology approach to identify vaccine candidates.</title>
        <authorList>
            <person name="Palmieri N."/>
            <person name="Shrestha A."/>
            <person name="Ruttkowski B."/>
            <person name="Beck T."/>
            <person name="Vogl C."/>
            <person name="Tomley F."/>
            <person name="Blake D.P."/>
            <person name="Joachim A."/>
        </authorList>
    </citation>
    <scope>NUCLEOTIDE SEQUENCE [LARGE SCALE GENOMIC DNA]</scope>
    <source>
        <strain evidence="1 2">Wien I</strain>
    </source>
</reference>
<accession>A0A2C6LD02</accession>
<keyword evidence="2" id="KW-1185">Reference proteome</keyword>
<gene>
    <name evidence="1" type="ORF">CSUI_001415</name>
</gene>
<dbReference type="OrthoDB" id="336176at2759"/>
<dbReference type="Proteomes" id="UP000221165">
    <property type="component" value="Unassembled WGS sequence"/>
</dbReference>
<dbReference type="GeneID" id="94424832"/>
<dbReference type="EMBL" id="MIGC01000560">
    <property type="protein sequence ID" value="PHJ24716.1"/>
    <property type="molecule type" value="Genomic_DNA"/>
</dbReference>
<comment type="caution">
    <text evidence="1">The sequence shown here is derived from an EMBL/GenBank/DDBJ whole genome shotgun (WGS) entry which is preliminary data.</text>
</comment>
<dbReference type="RefSeq" id="XP_067926388.1">
    <property type="nucleotide sequence ID" value="XM_068061621.1"/>
</dbReference>
<protein>
    <submittedName>
        <fullName evidence="1">Uncharacterized protein</fullName>
    </submittedName>
</protein>
<dbReference type="AlphaFoldDB" id="A0A2C6LD02"/>
<evidence type="ECO:0000313" key="2">
    <source>
        <dbReference type="Proteomes" id="UP000221165"/>
    </source>
</evidence>
<name>A0A2C6LD02_9APIC</name>
<proteinExistence type="predicted"/>
<evidence type="ECO:0000313" key="1">
    <source>
        <dbReference type="EMBL" id="PHJ24716.1"/>
    </source>
</evidence>
<dbReference type="VEuPathDB" id="ToxoDB:CSUI_001415"/>
<sequence length="501" mass="56119">MAWMLKGEYDFLVASLSERLDLAKCRGFLHCSLDLRLMNASDPSFLHYVGLGKDYLGTYVTRRLRKTGLGLQSKYMHRSFAASVVDDCNLAHVTQVLRIEELLESNFQDLPVSVSSLVLLAIIGELEAVLADLQRVEEDSTELAEFKTRSVKFVSKTLGQLVDFIVESGRDRFTYIKESLILPTATPPRPGPVGDTTAPRDVKRIAADLKLGKDPFLLARRFANDDTGSGDVDLGTDYLTSLYALYKRGDPQLEVLLHSGSILSLWRRLHALFGLPQQTARELVRWSIIRQAPRMNKLRQLVFTRLVQILCNPSLRGASKAAELKDLQNLQARRDAAIAYTVLSAFSKSGVKIWCYESEAQKLDIVRSGMPPDIVEKVMAIICLKVDRGFLDLPLGEELPDAETLEQWFAPQWGRTLGGQPLEYHKLSVTDSNLYRMIPQPYASATQLLRHHVSSDPGMVPDFALGGDSRFFSAPLTTAFINVDKFEETINAFMTMDEVDV</sequence>